<dbReference type="Proteomes" id="UP000034855">
    <property type="component" value="Unassembled WGS sequence"/>
</dbReference>
<evidence type="ECO:0000313" key="2">
    <source>
        <dbReference type="EMBL" id="KKR34340.1"/>
    </source>
</evidence>
<protein>
    <submittedName>
        <fullName evidence="2">Uncharacterized protein</fullName>
    </submittedName>
</protein>
<evidence type="ECO:0000313" key="3">
    <source>
        <dbReference type="Proteomes" id="UP000034855"/>
    </source>
</evidence>
<sequence>MTDYIIPQLLRVMKYVILFIVPQLVNCEPRTVNCELNFMADKPTEQIARLETPPEIVVPPEELNLKLEEESAPEQEPSEQKPAPEQPASQPAPRTIKPRPAMPLPAKDAVMVKIEKIMEEGLNDSYQRLSTVAKQEFKLKGEQAASQIRELLKSAHIKVKKILRLILDWLRMLPGVNHFFLEQEAKIKTDKIIALKKNH</sequence>
<comment type="caution">
    <text evidence="2">The sequence shown here is derived from an EMBL/GenBank/DDBJ whole genome shotgun (WGS) entry which is preliminary data.</text>
</comment>
<reference evidence="2 3" key="1">
    <citation type="journal article" date="2015" name="Nature">
        <title>rRNA introns, odd ribosomes, and small enigmatic genomes across a large radiation of phyla.</title>
        <authorList>
            <person name="Brown C.T."/>
            <person name="Hug L.A."/>
            <person name="Thomas B.C."/>
            <person name="Sharon I."/>
            <person name="Castelle C.J."/>
            <person name="Singh A."/>
            <person name="Wilkins M.J."/>
            <person name="Williams K.H."/>
            <person name="Banfield J.F."/>
        </authorList>
    </citation>
    <scope>NUCLEOTIDE SEQUENCE [LARGE SCALE GENOMIC DNA]</scope>
</reference>
<dbReference type="STRING" id="1619037.UT67_C0017G0002"/>
<accession>A0A0G0SI20</accession>
<feature type="compositionally biased region" description="Low complexity" evidence="1">
    <location>
        <begin position="80"/>
        <end position="93"/>
    </location>
</feature>
<gene>
    <name evidence="2" type="ORF">UT67_C0017G0002</name>
</gene>
<organism evidence="2 3">
    <name type="scientific">Candidatus Magasanikbacteria bacterium GW2011_GWA2_40_10</name>
    <dbReference type="NCBI Taxonomy" id="1619037"/>
    <lineage>
        <taxon>Bacteria</taxon>
        <taxon>Candidatus Magasanikiibacteriota</taxon>
    </lineage>
</organism>
<dbReference type="EMBL" id="LBXR01000017">
    <property type="protein sequence ID" value="KKR34340.1"/>
    <property type="molecule type" value="Genomic_DNA"/>
</dbReference>
<feature type="region of interest" description="Disordered" evidence="1">
    <location>
        <begin position="67"/>
        <end position="102"/>
    </location>
</feature>
<proteinExistence type="predicted"/>
<evidence type="ECO:0000256" key="1">
    <source>
        <dbReference type="SAM" id="MobiDB-lite"/>
    </source>
</evidence>
<dbReference type="AlphaFoldDB" id="A0A0G0SI20"/>
<name>A0A0G0SI20_9BACT</name>